<proteinExistence type="inferred from homology"/>
<dbReference type="GO" id="GO:0005886">
    <property type="term" value="C:plasma membrane"/>
    <property type="evidence" value="ECO:0007669"/>
    <property type="project" value="UniProtKB-SubCell"/>
</dbReference>
<keyword evidence="4 7" id="KW-1133">Transmembrane helix</keyword>
<keyword evidence="2 7" id="KW-0132">Cell division</keyword>
<keyword evidence="6 7" id="KW-0131">Cell cycle</keyword>
<comment type="caution">
    <text evidence="9">The sequence shown here is derived from an EMBL/GenBank/DDBJ whole genome shotgun (WGS) entry which is preliminary data.</text>
</comment>
<dbReference type="EMBL" id="VIUW01000001">
    <property type="protein sequence ID" value="TWD16628.1"/>
    <property type="molecule type" value="Genomic_DNA"/>
</dbReference>
<gene>
    <name evidence="7" type="primary">crgA</name>
    <name evidence="9" type="ORF">FB557_0156</name>
</gene>
<evidence type="ECO:0000256" key="5">
    <source>
        <dbReference type="ARBA" id="ARBA00023136"/>
    </source>
</evidence>
<evidence type="ECO:0000256" key="6">
    <source>
        <dbReference type="ARBA" id="ARBA00023306"/>
    </source>
</evidence>
<accession>A0A560WG92</accession>
<evidence type="ECO:0000256" key="7">
    <source>
        <dbReference type="HAMAP-Rule" id="MF_00631"/>
    </source>
</evidence>
<dbReference type="AlphaFoldDB" id="A0A560WG92"/>
<dbReference type="Proteomes" id="UP000315628">
    <property type="component" value="Unassembled WGS sequence"/>
</dbReference>
<feature type="region of interest" description="Disordered" evidence="8">
    <location>
        <begin position="1"/>
        <end position="55"/>
    </location>
</feature>
<dbReference type="HAMAP" id="MF_00631">
    <property type="entry name" value="CrgA"/>
    <property type="match status" value="1"/>
</dbReference>
<feature type="transmembrane region" description="Helical" evidence="7">
    <location>
        <begin position="107"/>
        <end position="126"/>
    </location>
</feature>
<organism evidence="9 10">
    <name type="scientific">Marihabitans asiaticum</name>
    <dbReference type="NCBI Taxonomy" id="415218"/>
    <lineage>
        <taxon>Bacteria</taxon>
        <taxon>Bacillati</taxon>
        <taxon>Actinomycetota</taxon>
        <taxon>Actinomycetes</taxon>
        <taxon>Micrococcales</taxon>
        <taxon>Intrasporangiaceae</taxon>
        <taxon>Marihabitans</taxon>
    </lineage>
</organism>
<keyword evidence="1 7" id="KW-1003">Cell membrane</keyword>
<evidence type="ECO:0000256" key="2">
    <source>
        <dbReference type="ARBA" id="ARBA00022618"/>
    </source>
</evidence>
<evidence type="ECO:0000256" key="4">
    <source>
        <dbReference type="ARBA" id="ARBA00022989"/>
    </source>
</evidence>
<comment type="subcellular location">
    <subcellularLocation>
        <location evidence="7">Cell membrane</location>
        <topology evidence="7">Multi-pass membrane protein</topology>
    </subcellularLocation>
</comment>
<feature type="compositionally biased region" description="Basic and acidic residues" evidence="8">
    <location>
        <begin position="1"/>
        <end position="11"/>
    </location>
</feature>
<name>A0A560WG92_9MICO</name>
<evidence type="ECO:0000256" key="8">
    <source>
        <dbReference type="SAM" id="MobiDB-lite"/>
    </source>
</evidence>
<evidence type="ECO:0000256" key="1">
    <source>
        <dbReference type="ARBA" id="ARBA00022475"/>
    </source>
</evidence>
<evidence type="ECO:0000256" key="3">
    <source>
        <dbReference type="ARBA" id="ARBA00022692"/>
    </source>
</evidence>
<keyword evidence="3 7" id="KW-0812">Transmembrane</keyword>
<keyword evidence="5 7" id="KW-0472">Membrane</keyword>
<dbReference type="InterPro" id="IPR009619">
    <property type="entry name" value="CrgA"/>
</dbReference>
<dbReference type="Pfam" id="PF06781">
    <property type="entry name" value="CrgA"/>
    <property type="match status" value="1"/>
</dbReference>
<comment type="similarity">
    <text evidence="7">Belongs to the CrgA family.</text>
</comment>
<protein>
    <recommendedName>
        <fullName evidence="7">Cell division protein CrgA</fullName>
    </recommendedName>
</protein>
<sequence>MPPHLDAHEQMTQEQSDVAPTEDANDTTGERSSRAKARSGDPRTRAQADAVVEEREECERKRRKAQKIGNPSWFVPVMVGLMLLGLLWVVTFYITQQEYPIPSLGQWNLAIGFGLAMAGFAMTTRWK</sequence>
<keyword evidence="10" id="KW-1185">Reference proteome</keyword>
<dbReference type="RefSeq" id="WP_246074274.1">
    <property type="nucleotide sequence ID" value="NZ_BAAAYT010000001.1"/>
</dbReference>
<feature type="compositionally biased region" description="Basic and acidic residues" evidence="8">
    <location>
        <begin position="28"/>
        <end position="46"/>
    </location>
</feature>
<feature type="transmembrane region" description="Helical" evidence="7">
    <location>
        <begin position="73"/>
        <end position="95"/>
    </location>
</feature>
<evidence type="ECO:0000313" key="9">
    <source>
        <dbReference type="EMBL" id="TWD16628.1"/>
    </source>
</evidence>
<reference evidence="9 10" key="1">
    <citation type="submission" date="2019-06" db="EMBL/GenBank/DDBJ databases">
        <title>Sequencing the genomes of 1000 actinobacteria strains.</title>
        <authorList>
            <person name="Klenk H.-P."/>
        </authorList>
    </citation>
    <scope>NUCLEOTIDE SEQUENCE [LARGE SCALE GENOMIC DNA]</scope>
    <source>
        <strain evidence="9 10">DSM 18935</strain>
    </source>
</reference>
<comment type="function">
    <text evidence="7">Involved in cell division.</text>
</comment>
<evidence type="ECO:0000313" key="10">
    <source>
        <dbReference type="Proteomes" id="UP000315628"/>
    </source>
</evidence>
<dbReference type="GO" id="GO:0051301">
    <property type="term" value="P:cell division"/>
    <property type="evidence" value="ECO:0007669"/>
    <property type="project" value="UniProtKB-UniRule"/>
</dbReference>